<evidence type="ECO:0000313" key="1">
    <source>
        <dbReference type="EMBL" id="TVT42953.1"/>
    </source>
</evidence>
<dbReference type="OrthoDB" id="686720at2"/>
<proteinExistence type="predicted"/>
<dbReference type="Proteomes" id="UP000317624">
    <property type="component" value="Unassembled WGS sequence"/>
</dbReference>
<gene>
    <name evidence="1" type="ORF">FNT36_02345</name>
</gene>
<name>A0A558C2D5_9BACT</name>
<protein>
    <recommendedName>
        <fullName evidence="3">VCBS repeat-containing protein</fullName>
    </recommendedName>
</protein>
<evidence type="ECO:0008006" key="3">
    <source>
        <dbReference type="Google" id="ProtNLM"/>
    </source>
</evidence>
<keyword evidence="2" id="KW-1185">Reference proteome</keyword>
<sequence length="193" mass="22435">MHSNEFVSRDDSSQYVLYGENINAGKIGIVAITDSALLLFQAVGPGLRLTNRIAFADYAFDFKADDLNGDYKEDFIVYGCANMHGQKRPYVFMSDSAGVLHYRPKMTLYNIEYDWNKKKLHSFYFGGVNSIHSKDVYRWRGDSIEQTAGLEYDMGKGEIELYKMRNGKRYQRKIYHNYNEVVFDTALFKIEDY</sequence>
<dbReference type="RefSeq" id="WP_144843802.1">
    <property type="nucleotide sequence ID" value="NZ_VMRJ01000001.1"/>
</dbReference>
<accession>A0A558C2D5</accession>
<evidence type="ECO:0000313" key="2">
    <source>
        <dbReference type="Proteomes" id="UP000317624"/>
    </source>
</evidence>
<organism evidence="1 2">
    <name type="scientific">Hymenobacter setariae</name>
    <dbReference type="NCBI Taxonomy" id="2594794"/>
    <lineage>
        <taxon>Bacteria</taxon>
        <taxon>Pseudomonadati</taxon>
        <taxon>Bacteroidota</taxon>
        <taxon>Cytophagia</taxon>
        <taxon>Cytophagales</taxon>
        <taxon>Hymenobacteraceae</taxon>
        <taxon>Hymenobacter</taxon>
    </lineage>
</organism>
<dbReference type="EMBL" id="VMRJ01000001">
    <property type="protein sequence ID" value="TVT42953.1"/>
    <property type="molecule type" value="Genomic_DNA"/>
</dbReference>
<dbReference type="AlphaFoldDB" id="A0A558C2D5"/>
<comment type="caution">
    <text evidence="1">The sequence shown here is derived from an EMBL/GenBank/DDBJ whole genome shotgun (WGS) entry which is preliminary data.</text>
</comment>
<reference evidence="1 2" key="1">
    <citation type="submission" date="2019-07" db="EMBL/GenBank/DDBJ databases">
        <title>Hymenobacter sp. straun FUR1 Genome sequencing and assembly.</title>
        <authorList>
            <person name="Chhetri G."/>
        </authorList>
    </citation>
    <scope>NUCLEOTIDE SEQUENCE [LARGE SCALE GENOMIC DNA]</scope>
    <source>
        <strain evidence="1 2">Fur1</strain>
    </source>
</reference>